<proteinExistence type="predicted"/>
<organism evidence="2 3">
    <name type="scientific">Luteimonas fraxinea</name>
    <dbReference type="NCBI Taxonomy" id="2901869"/>
    <lineage>
        <taxon>Bacteria</taxon>
        <taxon>Pseudomonadati</taxon>
        <taxon>Pseudomonadota</taxon>
        <taxon>Gammaproteobacteria</taxon>
        <taxon>Lysobacterales</taxon>
        <taxon>Lysobacteraceae</taxon>
        <taxon>Luteimonas</taxon>
    </lineage>
</organism>
<evidence type="ECO:0000259" key="1">
    <source>
        <dbReference type="Pfam" id="PF21168"/>
    </source>
</evidence>
<dbReference type="Pfam" id="PF21168">
    <property type="entry name" value="FkbO_Hyg5-like_N"/>
    <property type="match status" value="1"/>
</dbReference>
<name>A0ABS8U7W2_9GAMM</name>
<keyword evidence="3" id="KW-1185">Reference proteome</keyword>
<dbReference type="Gene3D" id="3.30.1330.40">
    <property type="entry name" value="RutC-like"/>
    <property type="match status" value="1"/>
</dbReference>
<evidence type="ECO:0000313" key="2">
    <source>
        <dbReference type="EMBL" id="MCD9095439.1"/>
    </source>
</evidence>
<feature type="domain" description="Chorismatase FkbO/Hyg5-like N-terminal" evidence="1">
    <location>
        <begin position="66"/>
        <end position="195"/>
    </location>
</feature>
<dbReference type="Proteomes" id="UP001430360">
    <property type="component" value="Unassembled WGS sequence"/>
</dbReference>
<gene>
    <name evidence="2" type="ORF">LTT95_00595</name>
</gene>
<dbReference type="CDD" id="cd06153">
    <property type="entry name" value="YjgF_YER057c_UK114_like_5"/>
    <property type="match status" value="1"/>
</dbReference>
<sequence length="343" mass="37217">MSRPAPLHPEPLPRLRVDYVDGTAPADLLAQSDVLAVLGFGDAAPVLDDPRWLRVPLQPYGAAPLEVWRGQAPVRHGRDGDIAWSTDGHLMFGAIEVDEPEGHTGEGDHSGILLAAEHAYRELTRFIGKSEFPHLLRIWNYLDAITHGDGDTERYRQFCVGRARGLGSFDTSQLPAATAIGRCDDARTIQVYWLAARVPGIPVENPRQVSAYQYPRQYGPQAPSFARAMLPPAGSAIPLMLSGTASVVGHASQHEGELLAQLDETFANFDALIASARTHRPDLPAAFGPGSRLKVYVRDAADLPAVAEAFDARFGDRLPRVVLHAAICRRELALEIDGVHDAG</sequence>
<reference evidence="2" key="1">
    <citation type="submission" date="2021-12" db="EMBL/GenBank/DDBJ databases">
        <authorList>
            <person name="Ulrich A."/>
        </authorList>
    </citation>
    <scope>NUCLEOTIDE SEQUENCE</scope>
    <source>
        <strain evidence="2">A1P009</strain>
    </source>
</reference>
<comment type="caution">
    <text evidence="2">The sequence shown here is derived from an EMBL/GenBank/DDBJ whole genome shotgun (WGS) entry which is preliminary data.</text>
</comment>
<dbReference type="InterPro" id="IPR035959">
    <property type="entry name" value="RutC-like_sf"/>
</dbReference>
<reference evidence="2" key="2">
    <citation type="journal article" date="2022" name="Syst. Appl. Microbiol.">
        <title>Physiological and genomic characterisation of Luteimonas fraxinea sp. nov., a bacterial species associated with trees tolerant to ash dieback.</title>
        <authorList>
            <person name="Ulrich K."/>
            <person name="Becker R."/>
            <person name="Behrendt U."/>
            <person name="Kube M."/>
            <person name="Schneck V."/>
            <person name="Ulrich A."/>
        </authorList>
    </citation>
    <scope>NUCLEOTIDE SEQUENCE</scope>
    <source>
        <strain evidence="2">A1P009</strain>
    </source>
</reference>
<dbReference type="InterPro" id="IPR049368">
    <property type="entry name" value="FkbO_Hyg5-like_N"/>
</dbReference>
<evidence type="ECO:0000313" key="3">
    <source>
        <dbReference type="Proteomes" id="UP001430360"/>
    </source>
</evidence>
<accession>A0ABS8U7W2</accession>
<protein>
    <submittedName>
        <fullName evidence="2">Pteridine-dependent deoxygenase</fullName>
    </submittedName>
</protein>
<dbReference type="RefSeq" id="WP_232133986.1">
    <property type="nucleotide sequence ID" value="NZ_CP089507.1"/>
</dbReference>
<dbReference type="EMBL" id="JAJQKU010000001">
    <property type="protein sequence ID" value="MCD9095439.1"/>
    <property type="molecule type" value="Genomic_DNA"/>
</dbReference>
<dbReference type="SUPFAM" id="SSF55298">
    <property type="entry name" value="YjgF-like"/>
    <property type="match status" value="1"/>
</dbReference>